<feature type="region of interest" description="Disordered" evidence="2">
    <location>
        <begin position="36"/>
        <end position="80"/>
    </location>
</feature>
<accession>A0A017TGP1</accession>
<dbReference type="STRING" id="1192034.CAP_5812"/>
<comment type="caution">
    <text evidence="3">The sequence shown here is derived from an EMBL/GenBank/DDBJ whole genome shotgun (WGS) entry which is preliminary data.</text>
</comment>
<dbReference type="AlphaFoldDB" id="A0A017TGP1"/>
<evidence type="ECO:0000313" key="3">
    <source>
        <dbReference type="EMBL" id="EYF08052.1"/>
    </source>
</evidence>
<sequence>MSTGGSSKAGHLLSAAAGAAVTILVYQVFVTGGATAQPAAAPSAQANAAPAPKPQAERSESREAREARESKEGAPRRTIGQLVTEKEKEIGRLQEEVRGLRAEAGDSQARIAELEGKPQPWPMQLPAGFREKALEANFQAALQKHKLGELVDLECEEFPCIAVVKASQANPQWQEKLQAALREMSASPEYGGAVGMSMWSNETQEGDQKTRYTAVSMAPPGTADDEEARTRTGHRARGVLADASHAPAPGNGP</sequence>
<reference evidence="3 4" key="1">
    <citation type="submission" date="2013-05" db="EMBL/GenBank/DDBJ databases">
        <title>Genome assembly of Chondromyces apiculatus DSM 436.</title>
        <authorList>
            <person name="Sharma G."/>
            <person name="Khatri I."/>
            <person name="Kaur C."/>
            <person name="Mayilraj S."/>
            <person name="Subramanian S."/>
        </authorList>
    </citation>
    <scope>NUCLEOTIDE SEQUENCE [LARGE SCALE GENOMIC DNA]</scope>
    <source>
        <strain evidence="3 4">DSM 436</strain>
    </source>
</reference>
<evidence type="ECO:0000313" key="4">
    <source>
        <dbReference type="Proteomes" id="UP000019678"/>
    </source>
</evidence>
<organism evidence="3 4">
    <name type="scientific">Chondromyces apiculatus DSM 436</name>
    <dbReference type="NCBI Taxonomy" id="1192034"/>
    <lineage>
        <taxon>Bacteria</taxon>
        <taxon>Pseudomonadati</taxon>
        <taxon>Myxococcota</taxon>
        <taxon>Polyangia</taxon>
        <taxon>Polyangiales</taxon>
        <taxon>Polyangiaceae</taxon>
        <taxon>Chondromyces</taxon>
    </lineage>
</organism>
<dbReference type="EMBL" id="ASRX01000005">
    <property type="protein sequence ID" value="EYF08052.1"/>
    <property type="molecule type" value="Genomic_DNA"/>
</dbReference>
<evidence type="ECO:0000256" key="2">
    <source>
        <dbReference type="SAM" id="MobiDB-lite"/>
    </source>
</evidence>
<dbReference type="Proteomes" id="UP000019678">
    <property type="component" value="Unassembled WGS sequence"/>
</dbReference>
<feature type="region of interest" description="Disordered" evidence="2">
    <location>
        <begin position="216"/>
        <end position="253"/>
    </location>
</feature>
<keyword evidence="1" id="KW-0175">Coiled coil</keyword>
<feature type="compositionally biased region" description="Basic and acidic residues" evidence="2">
    <location>
        <begin position="55"/>
        <end position="75"/>
    </location>
</feature>
<protein>
    <submittedName>
        <fullName evidence="3">Uncharacterized protein</fullName>
    </submittedName>
</protein>
<name>A0A017TGP1_9BACT</name>
<feature type="compositionally biased region" description="Low complexity" evidence="2">
    <location>
        <begin position="36"/>
        <end position="50"/>
    </location>
</feature>
<proteinExistence type="predicted"/>
<keyword evidence="4" id="KW-1185">Reference proteome</keyword>
<gene>
    <name evidence="3" type="ORF">CAP_5812</name>
</gene>
<evidence type="ECO:0000256" key="1">
    <source>
        <dbReference type="SAM" id="Coils"/>
    </source>
</evidence>
<feature type="coiled-coil region" evidence="1">
    <location>
        <begin position="83"/>
        <end position="117"/>
    </location>
</feature>